<dbReference type="PANTHER" id="PTHR47772:SF11">
    <property type="entry name" value="C2H2-TYPE DOMAIN-CONTAINING PROTEIN"/>
    <property type="match status" value="1"/>
</dbReference>
<organism evidence="12 13">
    <name type="scientific">Synchytrium endobioticum</name>
    <dbReference type="NCBI Taxonomy" id="286115"/>
    <lineage>
        <taxon>Eukaryota</taxon>
        <taxon>Fungi</taxon>
        <taxon>Fungi incertae sedis</taxon>
        <taxon>Chytridiomycota</taxon>
        <taxon>Chytridiomycota incertae sedis</taxon>
        <taxon>Chytridiomycetes</taxon>
        <taxon>Synchytriales</taxon>
        <taxon>Synchytriaceae</taxon>
        <taxon>Synchytrium</taxon>
    </lineage>
</organism>
<feature type="domain" description="C2H2-type" evidence="11">
    <location>
        <begin position="284"/>
        <end position="314"/>
    </location>
</feature>
<dbReference type="VEuPathDB" id="FungiDB:SeMB42_g05132"/>
<gene>
    <name evidence="12" type="ORF">SeLEV6574_g03497</name>
</gene>
<keyword evidence="2" id="KW-0479">Metal-binding</keyword>
<comment type="subcellular location">
    <subcellularLocation>
        <location evidence="1">Nucleus</location>
    </subcellularLocation>
</comment>
<keyword evidence="6" id="KW-0805">Transcription regulation</keyword>
<evidence type="ECO:0000256" key="9">
    <source>
        <dbReference type="PROSITE-ProRule" id="PRU00042"/>
    </source>
</evidence>
<evidence type="ECO:0000256" key="10">
    <source>
        <dbReference type="SAM" id="MobiDB-lite"/>
    </source>
</evidence>
<dbReference type="InterPro" id="IPR050636">
    <property type="entry name" value="C2H2-ZF_domain-containing"/>
</dbReference>
<keyword evidence="3" id="KW-0677">Repeat</keyword>
<evidence type="ECO:0000256" key="2">
    <source>
        <dbReference type="ARBA" id="ARBA00022723"/>
    </source>
</evidence>
<dbReference type="InterPro" id="IPR013087">
    <property type="entry name" value="Znf_C2H2_type"/>
</dbReference>
<reference evidence="12 13" key="1">
    <citation type="journal article" date="2019" name="Sci. Rep.">
        <title>Comparative genomics of chytrid fungi reveal insights into the obligate biotrophic and pathogenic lifestyle of Synchytrium endobioticum.</title>
        <authorList>
            <person name="van de Vossenberg B.T.L.H."/>
            <person name="Warris S."/>
            <person name="Nguyen H.D.T."/>
            <person name="van Gent-Pelzer M.P.E."/>
            <person name="Joly D.L."/>
            <person name="van de Geest H.C."/>
            <person name="Bonants P.J.M."/>
            <person name="Smith D.S."/>
            <person name="Levesque C.A."/>
            <person name="van der Lee T.A.J."/>
        </authorList>
    </citation>
    <scope>NUCLEOTIDE SEQUENCE [LARGE SCALE GENOMIC DNA]</scope>
    <source>
        <strain evidence="12 13">LEV6574</strain>
    </source>
</reference>
<comment type="caution">
    <text evidence="12">The sequence shown here is derived from an EMBL/GenBank/DDBJ whole genome shotgun (WGS) entry which is preliminary data.</text>
</comment>
<proteinExistence type="predicted"/>
<dbReference type="SUPFAM" id="SSF57667">
    <property type="entry name" value="beta-beta-alpha zinc fingers"/>
    <property type="match status" value="5"/>
</dbReference>
<keyword evidence="7" id="KW-0804">Transcription</keyword>
<evidence type="ECO:0000313" key="13">
    <source>
        <dbReference type="Proteomes" id="UP000320475"/>
    </source>
</evidence>
<feature type="domain" description="C2H2-type" evidence="11">
    <location>
        <begin position="230"/>
        <end position="254"/>
    </location>
</feature>
<dbReference type="PANTHER" id="PTHR47772">
    <property type="entry name" value="ZINC FINGER PROTEIN 200"/>
    <property type="match status" value="1"/>
</dbReference>
<evidence type="ECO:0000256" key="5">
    <source>
        <dbReference type="ARBA" id="ARBA00022833"/>
    </source>
</evidence>
<dbReference type="PROSITE" id="PS00028">
    <property type="entry name" value="ZINC_FINGER_C2H2_1"/>
    <property type="match status" value="9"/>
</dbReference>
<feature type="domain" description="C2H2-type" evidence="11">
    <location>
        <begin position="376"/>
        <end position="406"/>
    </location>
</feature>
<protein>
    <recommendedName>
        <fullName evidence="11">C2H2-type domain-containing protein</fullName>
    </recommendedName>
</protein>
<dbReference type="InterPro" id="IPR036236">
    <property type="entry name" value="Znf_C2H2_sf"/>
</dbReference>
<dbReference type="Proteomes" id="UP000320475">
    <property type="component" value="Unassembled WGS sequence"/>
</dbReference>
<dbReference type="OrthoDB" id="427030at2759"/>
<evidence type="ECO:0000256" key="6">
    <source>
        <dbReference type="ARBA" id="ARBA00023015"/>
    </source>
</evidence>
<evidence type="ECO:0000313" key="12">
    <source>
        <dbReference type="EMBL" id="TPX45995.1"/>
    </source>
</evidence>
<feature type="domain" description="C2H2-type" evidence="11">
    <location>
        <begin position="77"/>
        <end position="106"/>
    </location>
</feature>
<dbReference type="GO" id="GO:0005634">
    <property type="term" value="C:nucleus"/>
    <property type="evidence" value="ECO:0007669"/>
    <property type="project" value="UniProtKB-SubCell"/>
</dbReference>
<dbReference type="EMBL" id="QEAM01000119">
    <property type="protein sequence ID" value="TPX45995.1"/>
    <property type="molecule type" value="Genomic_DNA"/>
</dbReference>
<feature type="domain" description="C2H2-type" evidence="11">
    <location>
        <begin position="201"/>
        <end position="230"/>
    </location>
</feature>
<dbReference type="PROSITE" id="PS50157">
    <property type="entry name" value="ZINC_FINGER_C2H2_2"/>
    <property type="match status" value="10"/>
</dbReference>
<feature type="domain" description="C2H2-type" evidence="11">
    <location>
        <begin position="141"/>
        <end position="170"/>
    </location>
</feature>
<dbReference type="SMART" id="SM00355">
    <property type="entry name" value="ZnF_C2H2"/>
    <property type="match status" value="10"/>
</dbReference>
<feature type="domain" description="C2H2-type" evidence="11">
    <location>
        <begin position="107"/>
        <end position="136"/>
    </location>
</feature>
<dbReference type="GO" id="GO:0008270">
    <property type="term" value="F:zinc ion binding"/>
    <property type="evidence" value="ECO:0007669"/>
    <property type="project" value="UniProtKB-KW"/>
</dbReference>
<sequence length="411" mass="47084">MMEIGASISLQMSPKRKRAAVQDSAPATPPSLPSEEYNMGRNNEGEEDEHLPASKQSRLYLHQEPTASPGTPTEKIYICTFPDCHKAFKKRNKLLAHEKNHSEERAYVCSFPGCNKAFRRPDHLKAHAPAHATDIEDQKPYSCTRAGCHARFRLKHQLTRHDATHETPKPFKCTVDECTETFAKREQLRRHVAAHAGLKPFVCTFEGCTKSFDSSYKLNRHTQSHESKMYRCDQCSATLTKWSSLQKHVKQDHTIKCDICDKTFTRPDALTRHYGTHDPNREIFPCTWHGCDRTFATDKIRKVHIKSSHEQVRPFKCNVDGCDAFFAFKRLLERHMRAHDRPNGIRKRKKSLADDGCKRSLAEAITGALPRPARVFPCSIAECTYTFAQEQDVEAHIMAVHPLYRRQAKMS</sequence>
<evidence type="ECO:0000256" key="7">
    <source>
        <dbReference type="ARBA" id="ARBA00023163"/>
    </source>
</evidence>
<keyword evidence="5" id="KW-0862">Zinc</keyword>
<dbReference type="AlphaFoldDB" id="A0A507D3Y0"/>
<keyword evidence="8" id="KW-0539">Nucleus</keyword>
<dbReference type="Pfam" id="PF00096">
    <property type="entry name" value="zf-C2H2"/>
    <property type="match status" value="6"/>
</dbReference>
<accession>A0A507D3Y0</accession>
<feature type="region of interest" description="Disordered" evidence="10">
    <location>
        <begin position="1"/>
        <end position="51"/>
    </location>
</feature>
<evidence type="ECO:0000256" key="4">
    <source>
        <dbReference type="ARBA" id="ARBA00022771"/>
    </source>
</evidence>
<evidence type="ECO:0000256" key="1">
    <source>
        <dbReference type="ARBA" id="ARBA00004123"/>
    </source>
</evidence>
<feature type="domain" description="C2H2-type" evidence="11">
    <location>
        <begin position="255"/>
        <end position="282"/>
    </location>
</feature>
<name>A0A507D3Y0_9FUNG</name>
<evidence type="ECO:0000259" key="11">
    <source>
        <dbReference type="PROSITE" id="PS50157"/>
    </source>
</evidence>
<evidence type="ECO:0000256" key="8">
    <source>
        <dbReference type="ARBA" id="ARBA00023242"/>
    </source>
</evidence>
<feature type="domain" description="C2H2-type" evidence="11">
    <location>
        <begin position="315"/>
        <end position="344"/>
    </location>
</feature>
<feature type="domain" description="C2H2-type" evidence="11">
    <location>
        <begin position="171"/>
        <end position="200"/>
    </location>
</feature>
<dbReference type="Gene3D" id="3.30.160.60">
    <property type="entry name" value="Classic Zinc Finger"/>
    <property type="match status" value="7"/>
</dbReference>
<evidence type="ECO:0000256" key="3">
    <source>
        <dbReference type="ARBA" id="ARBA00022737"/>
    </source>
</evidence>
<keyword evidence="4 9" id="KW-0863">Zinc-finger</keyword>